<dbReference type="EMBL" id="CAWUPB010000130">
    <property type="protein sequence ID" value="CAK7323620.1"/>
    <property type="molecule type" value="Genomic_DNA"/>
</dbReference>
<organism evidence="2 3">
    <name type="scientific">Dovyalis caffra</name>
    <dbReference type="NCBI Taxonomy" id="77055"/>
    <lineage>
        <taxon>Eukaryota</taxon>
        <taxon>Viridiplantae</taxon>
        <taxon>Streptophyta</taxon>
        <taxon>Embryophyta</taxon>
        <taxon>Tracheophyta</taxon>
        <taxon>Spermatophyta</taxon>
        <taxon>Magnoliopsida</taxon>
        <taxon>eudicotyledons</taxon>
        <taxon>Gunneridae</taxon>
        <taxon>Pentapetalae</taxon>
        <taxon>rosids</taxon>
        <taxon>fabids</taxon>
        <taxon>Malpighiales</taxon>
        <taxon>Salicaceae</taxon>
        <taxon>Flacourtieae</taxon>
        <taxon>Dovyalis</taxon>
    </lineage>
</organism>
<feature type="non-terminal residue" evidence="2">
    <location>
        <position position="1"/>
    </location>
</feature>
<keyword evidence="3" id="KW-1185">Reference proteome</keyword>
<gene>
    <name evidence="2" type="ORF">DCAF_LOCUS1249</name>
</gene>
<dbReference type="Proteomes" id="UP001314170">
    <property type="component" value="Unassembled WGS sequence"/>
</dbReference>
<sequence>VLDFWSWRPLLSPSTNGSLKLNRPSVRTTEFTSMCRLLICRRIGHGALKCPNHFNHSYNTDDLLDNFYAVFISETLDVNNDITPPFVISTTTLLNVTSTITLYNQPSSNLLPINPYSSPHHDSSSDTTGSSPY</sequence>
<reference evidence="2 3" key="1">
    <citation type="submission" date="2024-01" db="EMBL/GenBank/DDBJ databases">
        <authorList>
            <person name="Waweru B."/>
        </authorList>
    </citation>
    <scope>NUCLEOTIDE SEQUENCE [LARGE SCALE GENOMIC DNA]</scope>
</reference>
<proteinExistence type="predicted"/>
<evidence type="ECO:0000313" key="3">
    <source>
        <dbReference type="Proteomes" id="UP001314170"/>
    </source>
</evidence>
<feature type="non-terminal residue" evidence="2">
    <location>
        <position position="133"/>
    </location>
</feature>
<accession>A0AAV1QTH3</accession>
<protein>
    <submittedName>
        <fullName evidence="2">Uncharacterized protein</fullName>
    </submittedName>
</protein>
<name>A0AAV1QTH3_9ROSI</name>
<evidence type="ECO:0000256" key="1">
    <source>
        <dbReference type="SAM" id="MobiDB-lite"/>
    </source>
</evidence>
<dbReference type="AlphaFoldDB" id="A0AAV1QTH3"/>
<comment type="caution">
    <text evidence="2">The sequence shown here is derived from an EMBL/GenBank/DDBJ whole genome shotgun (WGS) entry which is preliminary data.</text>
</comment>
<evidence type="ECO:0000313" key="2">
    <source>
        <dbReference type="EMBL" id="CAK7323620.1"/>
    </source>
</evidence>
<feature type="region of interest" description="Disordered" evidence="1">
    <location>
        <begin position="113"/>
        <end position="133"/>
    </location>
</feature>